<dbReference type="PANTHER" id="PTHR43798:SF31">
    <property type="entry name" value="AB HYDROLASE SUPERFAMILY PROTEIN YCLE"/>
    <property type="match status" value="1"/>
</dbReference>
<dbReference type="OrthoDB" id="5416147at2"/>
<dbReference type="InterPro" id="IPR029058">
    <property type="entry name" value="AB_hydrolase_fold"/>
</dbReference>
<evidence type="ECO:0000313" key="4">
    <source>
        <dbReference type="Proteomes" id="UP000184164"/>
    </source>
</evidence>
<feature type="domain" description="AB hydrolase-1" evidence="2">
    <location>
        <begin position="80"/>
        <end position="301"/>
    </location>
</feature>
<dbReference type="SUPFAM" id="SSF53474">
    <property type="entry name" value="alpha/beta-Hydrolases"/>
    <property type="match status" value="1"/>
</dbReference>
<keyword evidence="4" id="KW-1185">Reference proteome</keyword>
<dbReference type="STRING" id="1484053.SAMN05444274_102336"/>
<dbReference type="InterPro" id="IPR000073">
    <property type="entry name" value="AB_hydrolase_1"/>
</dbReference>
<dbReference type="EMBL" id="FQUM01000002">
    <property type="protein sequence ID" value="SHE76800.1"/>
    <property type="molecule type" value="Genomic_DNA"/>
</dbReference>
<sequence>MKKLKRFVFVLFLVLVAGYFLGPKPPKPELDKNLPSLPASVRTLDEYIEREEAKFNIKPDNESRVVWANDSLKERTDYCLLYLHGFSASWYEGYPANVDFAKHFGLNAYLPRLASHGLETDDALLDMTPDNLWESAKEALMIARSLGKKVIIMSTSTGGTLSLQLAADFPEYVDGLIMFSPNIRINNNAAFLLSKPWGLQIGRKSEGGKYRITSEDFNSKDCQYWNCKYRMEAVVYLQQLVDATMKKETFRNVTAPVFLGYYYKDEQHQDETVKVSAMLKMYNLLGTSPDRKMKVAFPDAGEHVIACELTSGSVDEVIRETIRFGENVLGLEPVK</sequence>
<keyword evidence="1" id="KW-0378">Hydrolase</keyword>
<accession>A0A1M4W6M3</accession>
<reference evidence="4" key="1">
    <citation type="submission" date="2016-11" db="EMBL/GenBank/DDBJ databases">
        <authorList>
            <person name="Varghese N."/>
            <person name="Submissions S."/>
        </authorList>
    </citation>
    <scope>NUCLEOTIDE SEQUENCE [LARGE SCALE GENOMIC DNA]</scope>
    <source>
        <strain evidence="4">DSM 26910</strain>
    </source>
</reference>
<evidence type="ECO:0000259" key="2">
    <source>
        <dbReference type="Pfam" id="PF12697"/>
    </source>
</evidence>
<protein>
    <submittedName>
        <fullName evidence="3">Esterase/lipase</fullName>
    </submittedName>
</protein>
<dbReference type="Proteomes" id="UP000184164">
    <property type="component" value="Unassembled WGS sequence"/>
</dbReference>
<evidence type="ECO:0000256" key="1">
    <source>
        <dbReference type="ARBA" id="ARBA00022801"/>
    </source>
</evidence>
<name>A0A1M4W6M3_9BACT</name>
<dbReference type="GO" id="GO:0016020">
    <property type="term" value="C:membrane"/>
    <property type="evidence" value="ECO:0007669"/>
    <property type="project" value="TreeGrafter"/>
</dbReference>
<dbReference type="InterPro" id="IPR050266">
    <property type="entry name" value="AB_hydrolase_sf"/>
</dbReference>
<dbReference type="PANTHER" id="PTHR43798">
    <property type="entry name" value="MONOACYLGLYCEROL LIPASE"/>
    <property type="match status" value="1"/>
</dbReference>
<dbReference type="Pfam" id="PF12697">
    <property type="entry name" value="Abhydrolase_6"/>
    <property type="match status" value="1"/>
</dbReference>
<gene>
    <name evidence="3" type="ORF">SAMN05444274_102336</name>
</gene>
<proteinExistence type="predicted"/>
<dbReference type="RefSeq" id="WP_072999464.1">
    <property type="nucleotide sequence ID" value="NZ_FQUM01000002.1"/>
</dbReference>
<dbReference type="AlphaFoldDB" id="A0A1M4W6M3"/>
<dbReference type="GO" id="GO:0016787">
    <property type="term" value="F:hydrolase activity"/>
    <property type="evidence" value="ECO:0007669"/>
    <property type="project" value="UniProtKB-KW"/>
</dbReference>
<dbReference type="Gene3D" id="3.40.50.1820">
    <property type="entry name" value="alpha/beta hydrolase"/>
    <property type="match status" value="1"/>
</dbReference>
<evidence type="ECO:0000313" key="3">
    <source>
        <dbReference type="EMBL" id="SHE76800.1"/>
    </source>
</evidence>
<organism evidence="3 4">
    <name type="scientific">Mariniphaga anaerophila</name>
    <dbReference type="NCBI Taxonomy" id="1484053"/>
    <lineage>
        <taxon>Bacteria</taxon>
        <taxon>Pseudomonadati</taxon>
        <taxon>Bacteroidota</taxon>
        <taxon>Bacteroidia</taxon>
        <taxon>Marinilabiliales</taxon>
        <taxon>Prolixibacteraceae</taxon>
        <taxon>Mariniphaga</taxon>
    </lineage>
</organism>